<evidence type="ECO:0000313" key="2">
    <source>
        <dbReference type="EMBL" id="KAA1418747.1"/>
    </source>
</evidence>
<name>A0A5B1LGG2_9ACTN</name>
<dbReference type="EMBL" id="VUJV01000003">
    <property type="protein sequence ID" value="KAA1418747.1"/>
    <property type="molecule type" value="Genomic_DNA"/>
</dbReference>
<dbReference type="PANTHER" id="PTHR37519:SF1">
    <property type="entry name" value="DIHYDROXYBIPHENYL DIOXYGENASE DOMAIN-CONTAINING PROTEIN"/>
    <property type="match status" value="1"/>
</dbReference>
<dbReference type="Pfam" id="PF06185">
    <property type="entry name" value="YecM"/>
    <property type="match status" value="1"/>
</dbReference>
<reference evidence="2 3" key="2">
    <citation type="submission" date="2019-09" db="EMBL/GenBank/DDBJ databases">
        <authorList>
            <person name="Jin C."/>
        </authorList>
    </citation>
    <scope>NUCLEOTIDE SEQUENCE [LARGE SCALE GENOMIC DNA]</scope>
    <source>
        <strain evidence="2 3">BN130099</strain>
    </source>
</reference>
<organism evidence="2 3">
    <name type="scientific">Nocardioides humilatus</name>
    <dbReference type="NCBI Taxonomy" id="2607660"/>
    <lineage>
        <taxon>Bacteria</taxon>
        <taxon>Bacillati</taxon>
        <taxon>Actinomycetota</taxon>
        <taxon>Actinomycetes</taxon>
        <taxon>Propionibacteriales</taxon>
        <taxon>Nocardioidaceae</taxon>
        <taxon>Nocardioides</taxon>
    </lineage>
</organism>
<dbReference type="InterPro" id="IPR029068">
    <property type="entry name" value="Glyas_Bleomycin-R_OHBP_Dase"/>
</dbReference>
<evidence type="ECO:0000313" key="3">
    <source>
        <dbReference type="Proteomes" id="UP000325003"/>
    </source>
</evidence>
<dbReference type="PANTHER" id="PTHR37519">
    <property type="match status" value="1"/>
</dbReference>
<dbReference type="AlphaFoldDB" id="A0A5B1LGG2"/>
<dbReference type="SUPFAM" id="SSF54593">
    <property type="entry name" value="Glyoxalase/Bleomycin resistance protein/Dihydroxybiphenyl dioxygenase"/>
    <property type="match status" value="1"/>
</dbReference>
<sequence>MRTSPCRRGAHPPRSQHRTRTLDRRADRAYAPDVDDQIYRQEDAMTDPLGDIIGDYRAFAAQQSDRLLDRGIDITAYSLSHLAVRVPEWDQYVRVRTMLERHAVANRENFWNGRPISLIVPAEPIEVLDGKTVGLIELIPPVHQRVYKMGLEHLGVVVGDTFDTFVDVHKPVLTGQQFQGPTSTPDPVYILFEDFTHVKFYRLSLRASVEIDGGAFEDGFHHVDGWVPQQLVTATGPNPLPR</sequence>
<feature type="region of interest" description="Disordered" evidence="1">
    <location>
        <begin position="1"/>
        <end position="27"/>
    </location>
</feature>
<dbReference type="Gene3D" id="3.10.180.10">
    <property type="entry name" value="2,3-Dihydroxybiphenyl 1,2-Dioxygenase, domain 1"/>
    <property type="match status" value="1"/>
</dbReference>
<dbReference type="Proteomes" id="UP000325003">
    <property type="component" value="Unassembled WGS sequence"/>
</dbReference>
<proteinExistence type="predicted"/>
<accession>A0A5B1LGG2</accession>
<keyword evidence="3" id="KW-1185">Reference proteome</keyword>
<reference evidence="2 3" key="1">
    <citation type="submission" date="2019-09" db="EMBL/GenBank/DDBJ databases">
        <title>Nocardioides panacisoli sp. nov., isolated from the soil of a ginseng field.</title>
        <authorList>
            <person name="Cho C."/>
        </authorList>
    </citation>
    <scope>NUCLEOTIDE SEQUENCE [LARGE SCALE GENOMIC DNA]</scope>
    <source>
        <strain evidence="2 3">BN130099</strain>
    </source>
</reference>
<evidence type="ECO:0000256" key="1">
    <source>
        <dbReference type="SAM" id="MobiDB-lite"/>
    </source>
</evidence>
<feature type="compositionally biased region" description="Basic residues" evidence="1">
    <location>
        <begin position="8"/>
        <end position="19"/>
    </location>
</feature>
<gene>
    <name evidence="2" type="ORF">F0U44_09650</name>
</gene>
<dbReference type="InterPro" id="IPR010393">
    <property type="entry name" value="DUF991_YecM-like"/>
</dbReference>
<protein>
    <submittedName>
        <fullName evidence="2">VOC family protein</fullName>
    </submittedName>
</protein>
<comment type="caution">
    <text evidence="2">The sequence shown here is derived from an EMBL/GenBank/DDBJ whole genome shotgun (WGS) entry which is preliminary data.</text>
</comment>